<proteinExistence type="predicted"/>
<dbReference type="EMBL" id="JBFSHR010000013">
    <property type="protein sequence ID" value="MEX6429265.1"/>
    <property type="molecule type" value="Genomic_DNA"/>
</dbReference>
<evidence type="ECO:0000256" key="5">
    <source>
        <dbReference type="SAM" id="Coils"/>
    </source>
</evidence>
<feature type="zinc finger region" description="dksA C4-type" evidence="4">
    <location>
        <begin position="120"/>
        <end position="144"/>
    </location>
</feature>
<organism evidence="7 8">
    <name type="scientific">Ferrimicrobium acidiphilum</name>
    <dbReference type="NCBI Taxonomy" id="121039"/>
    <lineage>
        <taxon>Bacteria</taxon>
        <taxon>Bacillati</taxon>
        <taxon>Actinomycetota</taxon>
        <taxon>Acidimicrobiia</taxon>
        <taxon>Acidimicrobiales</taxon>
        <taxon>Acidimicrobiaceae</taxon>
        <taxon>Ferrimicrobium</taxon>
    </lineage>
</organism>
<dbReference type="PROSITE" id="PS01102">
    <property type="entry name" value="ZF_DKSA_1"/>
    <property type="match status" value="1"/>
</dbReference>
<accession>A0ABV3Y1J4</accession>
<feature type="coiled-coil region" evidence="5">
    <location>
        <begin position="39"/>
        <end position="66"/>
    </location>
</feature>
<dbReference type="PRINTS" id="PR00618">
    <property type="entry name" value="DKSAZNFINGER"/>
</dbReference>
<keyword evidence="2" id="KW-0863">Zinc-finger</keyword>
<dbReference type="PANTHER" id="PTHR33823">
    <property type="entry name" value="RNA POLYMERASE-BINDING TRANSCRIPTION FACTOR DKSA-RELATED"/>
    <property type="match status" value="1"/>
</dbReference>
<evidence type="ECO:0000256" key="1">
    <source>
        <dbReference type="ARBA" id="ARBA00022723"/>
    </source>
</evidence>
<dbReference type="InterPro" id="IPR000962">
    <property type="entry name" value="Znf_DskA_TraR"/>
</dbReference>
<reference evidence="7 8" key="1">
    <citation type="submission" date="2024-07" db="EMBL/GenBank/DDBJ databases">
        <title>Draft Genome Sequence of Ferrimicrobium acidiphilum Strain YE2023, Isolated from a Pulp of Bioleach Reactor.</title>
        <authorList>
            <person name="Elkina Y.A."/>
            <person name="Bulaeva A.G."/>
            <person name="Beletsky A.V."/>
            <person name="Mardanov A.V."/>
        </authorList>
    </citation>
    <scope>NUCLEOTIDE SEQUENCE [LARGE SCALE GENOMIC DNA]</scope>
    <source>
        <strain evidence="7 8">YE2023</strain>
    </source>
</reference>
<dbReference type="Proteomes" id="UP001560267">
    <property type="component" value="Unassembled WGS sequence"/>
</dbReference>
<dbReference type="Gene3D" id="1.20.120.910">
    <property type="entry name" value="DksA, coiled-coil domain"/>
    <property type="match status" value="1"/>
</dbReference>
<feature type="domain" description="Zinc finger DksA/TraR C4-type" evidence="6">
    <location>
        <begin position="116"/>
        <end position="146"/>
    </location>
</feature>
<protein>
    <submittedName>
        <fullName evidence="7">TraR/DksA family transcriptional regulator</fullName>
    </submittedName>
</protein>
<evidence type="ECO:0000313" key="7">
    <source>
        <dbReference type="EMBL" id="MEX6429265.1"/>
    </source>
</evidence>
<gene>
    <name evidence="7" type="ORF">AB6A68_05360</name>
</gene>
<dbReference type="PROSITE" id="PS51128">
    <property type="entry name" value="ZF_DKSA_2"/>
    <property type="match status" value="1"/>
</dbReference>
<keyword evidence="5" id="KW-0175">Coiled coil</keyword>
<evidence type="ECO:0000256" key="2">
    <source>
        <dbReference type="ARBA" id="ARBA00022771"/>
    </source>
</evidence>
<keyword evidence="1" id="KW-0479">Metal-binding</keyword>
<dbReference type="PANTHER" id="PTHR33823:SF2">
    <property type="entry name" value="RNA POLYMERASE-BINDING TRANSCRIPTION FACTOR DKSA"/>
    <property type="match status" value="1"/>
</dbReference>
<dbReference type="SUPFAM" id="SSF57716">
    <property type="entry name" value="Glucocorticoid receptor-like (DNA-binding domain)"/>
    <property type="match status" value="1"/>
</dbReference>
<dbReference type="RefSeq" id="WP_298387648.1">
    <property type="nucleotide sequence ID" value="NZ_JBFSHR010000013.1"/>
</dbReference>
<keyword evidence="3" id="KW-0862">Zinc</keyword>
<name>A0ABV3Y1J4_9ACTN</name>
<evidence type="ECO:0000256" key="3">
    <source>
        <dbReference type="ARBA" id="ARBA00022833"/>
    </source>
</evidence>
<evidence type="ECO:0000313" key="8">
    <source>
        <dbReference type="Proteomes" id="UP001560267"/>
    </source>
</evidence>
<dbReference type="InterPro" id="IPR020458">
    <property type="entry name" value="Znf_DskA_TraR_CS"/>
</dbReference>
<comment type="caution">
    <text evidence="7">The sequence shown here is derived from an EMBL/GenBank/DDBJ whole genome shotgun (WGS) entry which is preliminary data.</text>
</comment>
<dbReference type="Pfam" id="PF01258">
    <property type="entry name" value="zf-dskA_traR"/>
    <property type="match status" value="1"/>
</dbReference>
<evidence type="ECO:0000256" key="4">
    <source>
        <dbReference type="PROSITE-ProRule" id="PRU00510"/>
    </source>
</evidence>
<evidence type="ECO:0000259" key="6">
    <source>
        <dbReference type="Pfam" id="PF01258"/>
    </source>
</evidence>
<sequence>MAKTTQESTNPVDPVEAYLNMDDDTLDELSDEEFVAQQRLLLETERKHYTEQAAQLRAEADSMVQNNEPAEVQFDEESGEGGTTAIDRERDLALAGSALAAIEEVDLALRKMDRGVYGLCESCKQPIPRARLRALPFARLCVRCKEGGLPRSR</sequence>
<keyword evidence="8" id="KW-1185">Reference proteome</keyword>
<dbReference type="InterPro" id="IPR020460">
    <property type="entry name" value="Znf_C4-type_bac"/>
</dbReference>